<sequence length="52" mass="6083">MGMDRMDTYRIWAAFWLGVGVGSWRIWIYGVSTYLWLLVCWYGMGAESVQSL</sequence>
<reference evidence="2 3" key="1">
    <citation type="submission" date="2018-07" db="EMBL/GenBank/DDBJ databases">
        <title>The genomes of Aspergillus section Nigri reveals drivers in fungal speciation.</title>
        <authorList>
            <consortium name="DOE Joint Genome Institute"/>
            <person name="Vesth T.C."/>
            <person name="Nybo J."/>
            <person name="Theobald S."/>
            <person name="Brandl J."/>
            <person name="Frisvad J.C."/>
            <person name="Nielsen K.F."/>
            <person name="Lyhne E.K."/>
            <person name="Kogle M.E."/>
            <person name="Kuo A."/>
            <person name="Riley R."/>
            <person name="Clum A."/>
            <person name="Nolan M."/>
            <person name="Lipzen A."/>
            <person name="Salamov A."/>
            <person name="Henrissat B."/>
            <person name="Wiebenga A."/>
            <person name="De vries R.P."/>
            <person name="Grigoriev I.V."/>
            <person name="Mortensen U.H."/>
            <person name="Andersen M.R."/>
            <person name="Baker S.E."/>
        </authorList>
    </citation>
    <scope>NUCLEOTIDE SEQUENCE [LARGE SCALE GENOMIC DNA]</scope>
    <source>
        <strain evidence="2 3">CBS 139.54b</strain>
    </source>
</reference>
<gene>
    <name evidence="2" type="ORF">BDQ94DRAFT_140189</name>
</gene>
<protein>
    <submittedName>
        <fullName evidence="2">Uncharacterized protein</fullName>
    </submittedName>
</protein>
<dbReference type="RefSeq" id="XP_026628101.1">
    <property type="nucleotide sequence ID" value="XM_026765576.1"/>
</dbReference>
<feature type="transmembrane region" description="Helical" evidence="1">
    <location>
        <begin position="12"/>
        <end position="44"/>
    </location>
</feature>
<name>A0A3F3Q7I7_9EURO</name>
<dbReference type="AlphaFoldDB" id="A0A3F3Q7I7"/>
<accession>A0A3F3Q7I7</accession>
<keyword evidence="1" id="KW-0472">Membrane</keyword>
<evidence type="ECO:0000313" key="3">
    <source>
        <dbReference type="Proteomes" id="UP000253729"/>
    </source>
</evidence>
<keyword evidence="1" id="KW-0812">Transmembrane</keyword>
<evidence type="ECO:0000313" key="2">
    <source>
        <dbReference type="EMBL" id="RDH35079.1"/>
    </source>
</evidence>
<evidence type="ECO:0000256" key="1">
    <source>
        <dbReference type="SAM" id="Phobius"/>
    </source>
</evidence>
<proteinExistence type="predicted"/>
<organism evidence="2 3">
    <name type="scientific">Aspergillus welwitschiae</name>
    <dbReference type="NCBI Taxonomy" id="1341132"/>
    <lineage>
        <taxon>Eukaryota</taxon>
        <taxon>Fungi</taxon>
        <taxon>Dikarya</taxon>
        <taxon>Ascomycota</taxon>
        <taxon>Pezizomycotina</taxon>
        <taxon>Eurotiomycetes</taxon>
        <taxon>Eurotiomycetidae</taxon>
        <taxon>Eurotiales</taxon>
        <taxon>Aspergillaceae</taxon>
        <taxon>Aspergillus</taxon>
        <taxon>Aspergillus subgen. Circumdati</taxon>
    </lineage>
</organism>
<keyword evidence="1" id="KW-1133">Transmembrane helix</keyword>
<dbReference type="GeneID" id="38133932"/>
<dbReference type="Proteomes" id="UP000253729">
    <property type="component" value="Unassembled WGS sequence"/>
</dbReference>
<keyword evidence="3" id="KW-1185">Reference proteome</keyword>
<dbReference type="EMBL" id="KZ852041">
    <property type="protein sequence ID" value="RDH35079.1"/>
    <property type="molecule type" value="Genomic_DNA"/>
</dbReference>